<protein>
    <submittedName>
        <fullName evidence="2">(wild Malaysian banana) hypothetical protein</fullName>
    </submittedName>
</protein>
<accession>A0A804KD71</accession>
<dbReference type="Gene3D" id="2.60.40.1170">
    <property type="entry name" value="Mu homology domain, subdomain B"/>
    <property type="match status" value="2"/>
</dbReference>
<dbReference type="AlphaFoldDB" id="A0A804KD71"/>
<dbReference type="PANTHER" id="PTHR10529">
    <property type="entry name" value="AP COMPLEX SUBUNIT MU"/>
    <property type="match status" value="1"/>
</dbReference>
<name>A0A804KD71_MUSAM</name>
<evidence type="ECO:0000313" key="2">
    <source>
        <dbReference type="EMBL" id="CAG1833379.1"/>
    </source>
</evidence>
<dbReference type="EMBL" id="HG996472">
    <property type="protein sequence ID" value="CAG1833379.1"/>
    <property type="molecule type" value="Genomic_DNA"/>
</dbReference>
<dbReference type="InParanoid" id="A0A804KD71"/>
<dbReference type="SUPFAM" id="SSF49447">
    <property type="entry name" value="Second domain of Mu2 adaptin subunit (ap50) of ap2 adaptor"/>
    <property type="match status" value="1"/>
</dbReference>
<evidence type="ECO:0000259" key="1">
    <source>
        <dbReference type="PROSITE" id="PS51072"/>
    </source>
</evidence>
<dbReference type="Gramene" id="Ma08_t32220.1">
    <property type="protein sequence ID" value="Ma08_p32220.1"/>
    <property type="gene ID" value="Ma08_g32220"/>
</dbReference>
<dbReference type="PROSITE" id="PS51072">
    <property type="entry name" value="MHD"/>
    <property type="match status" value="1"/>
</dbReference>
<reference evidence="2" key="1">
    <citation type="submission" date="2021-03" db="EMBL/GenBank/DDBJ databases">
        <authorList>
            <consortium name="Genoscope - CEA"/>
            <person name="William W."/>
        </authorList>
    </citation>
    <scope>NUCLEOTIDE SEQUENCE</scope>
    <source>
        <strain evidence="2">Doubled-haploid Pahang</strain>
    </source>
</reference>
<dbReference type="InterPro" id="IPR036168">
    <property type="entry name" value="AP2_Mu_C_sf"/>
</dbReference>
<sequence length="161" mass="17764">MSFGVLWHRFDENMNLFVCKASDLGCSSQEALKKSPTDHGKSEKSVLSFRKGAELPVTSEATNPIIGSAAYAPENDALVWKIKSFPGGKVRDVTSLSGLIGEMTAEAAAPEKKASPIRVKFEILYFTTSEMLVFCIIKSGYQAFPWVRHITVAGDYERRLI</sequence>
<feature type="domain" description="MHD" evidence="1">
    <location>
        <begin position="1"/>
        <end position="159"/>
    </location>
</feature>
<keyword evidence="4" id="KW-1185">Reference proteome</keyword>
<dbReference type="InterPro" id="IPR050431">
    <property type="entry name" value="Adaptor_comp_med_subunit"/>
</dbReference>
<gene>
    <name evidence="2" type="ORF">GSMUA_93000.1</name>
</gene>
<organism evidence="3 4">
    <name type="scientific">Musa acuminata subsp. malaccensis</name>
    <name type="common">Wild banana</name>
    <name type="synonym">Musa malaccensis</name>
    <dbReference type="NCBI Taxonomy" id="214687"/>
    <lineage>
        <taxon>Eukaryota</taxon>
        <taxon>Viridiplantae</taxon>
        <taxon>Streptophyta</taxon>
        <taxon>Embryophyta</taxon>
        <taxon>Tracheophyta</taxon>
        <taxon>Spermatophyta</taxon>
        <taxon>Magnoliopsida</taxon>
        <taxon>Liliopsida</taxon>
        <taxon>Zingiberales</taxon>
        <taxon>Musaceae</taxon>
        <taxon>Musa</taxon>
    </lineage>
</organism>
<dbReference type="Proteomes" id="UP000012960">
    <property type="component" value="Unplaced"/>
</dbReference>
<dbReference type="Pfam" id="PF00928">
    <property type="entry name" value="Adap_comp_sub"/>
    <property type="match status" value="1"/>
</dbReference>
<reference evidence="3" key="2">
    <citation type="submission" date="2021-05" db="UniProtKB">
        <authorList>
            <consortium name="EnsemblPlants"/>
        </authorList>
    </citation>
    <scope>IDENTIFICATION</scope>
    <source>
        <strain evidence="3">subsp. malaccensis</strain>
    </source>
</reference>
<dbReference type="OMA" id="FRIDICI"/>
<evidence type="ECO:0000313" key="3">
    <source>
        <dbReference type="EnsemblPlants" id="Ma08_p32220.1"/>
    </source>
</evidence>
<dbReference type="EnsemblPlants" id="Ma08_t32220.1">
    <property type="protein sequence ID" value="Ma08_p32220.1"/>
    <property type="gene ID" value="Ma08_g32220"/>
</dbReference>
<dbReference type="InterPro" id="IPR028565">
    <property type="entry name" value="MHD"/>
</dbReference>
<evidence type="ECO:0000313" key="4">
    <source>
        <dbReference type="Proteomes" id="UP000012960"/>
    </source>
</evidence>
<proteinExistence type="predicted"/>